<dbReference type="EMBL" id="JANPWB010000014">
    <property type="protein sequence ID" value="KAJ1100606.1"/>
    <property type="molecule type" value="Genomic_DNA"/>
</dbReference>
<feature type="signal peptide" evidence="2">
    <location>
        <begin position="1"/>
        <end position="17"/>
    </location>
</feature>
<feature type="chain" id="PRO_5043574665" evidence="2">
    <location>
        <begin position="18"/>
        <end position="277"/>
    </location>
</feature>
<dbReference type="AlphaFoldDB" id="A0AAV7MA40"/>
<feature type="compositionally biased region" description="Basic residues" evidence="1">
    <location>
        <begin position="39"/>
        <end position="54"/>
    </location>
</feature>
<name>A0AAV7MA40_PLEWA</name>
<gene>
    <name evidence="3" type="ORF">NDU88_005687</name>
</gene>
<keyword evidence="2" id="KW-0732">Signal</keyword>
<feature type="region of interest" description="Disordered" evidence="1">
    <location>
        <begin position="85"/>
        <end position="179"/>
    </location>
</feature>
<organism evidence="3 4">
    <name type="scientific">Pleurodeles waltl</name>
    <name type="common">Iberian ribbed newt</name>
    <dbReference type="NCBI Taxonomy" id="8319"/>
    <lineage>
        <taxon>Eukaryota</taxon>
        <taxon>Metazoa</taxon>
        <taxon>Chordata</taxon>
        <taxon>Craniata</taxon>
        <taxon>Vertebrata</taxon>
        <taxon>Euteleostomi</taxon>
        <taxon>Amphibia</taxon>
        <taxon>Batrachia</taxon>
        <taxon>Caudata</taxon>
        <taxon>Salamandroidea</taxon>
        <taxon>Salamandridae</taxon>
        <taxon>Pleurodelinae</taxon>
        <taxon>Pleurodeles</taxon>
    </lineage>
</organism>
<reference evidence="3" key="1">
    <citation type="journal article" date="2022" name="bioRxiv">
        <title>Sequencing and chromosome-scale assembly of the giantPleurodeles waltlgenome.</title>
        <authorList>
            <person name="Brown T."/>
            <person name="Elewa A."/>
            <person name="Iarovenko S."/>
            <person name="Subramanian E."/>
            <person name="Araus A.J."/>
            <person name="Petzold A."/>
            <person name="Susuki M."/>
            <person name="Suzuki K.-i.T."/>
            <person name="Hayashi T."/>
            <person name="Toyoda A."/>
            <person name="Oliveira C."/>
            <person name="Osipova E."/>
            <person name="Leigh N.D."/>
            <person name="Simon A."/>
            <person name="Yun M.H."/>
        </authorList>
    </citation>
    <scope>NUCLEOTIDE SEQUENCE</scope>
    <source>
        <strain evidence="3">20211129_DDA</strain>
        <tissue evidence="3">Liver</tissue>
    </source>
</reference>
<accession>A0AAV7MA40</accession>
<proteinExistence type="predicted"/>
<comment type="caution">
    <text evidence="3">The sequence shown here is derived from an EMBL/GenBank/DDBJ whole genome shotgun (WGS) entry which is preliminary data.</text>
</comment>
<evidence type="ECO:0000256" key="1">
    <source>
        <dbReference type="SAM" id="MobiDB-lite"/>
    </source>
</evidence>
<protein>
    <submittedName>
        <fullName evidence="3">Uncharacterized protein</fullName>
    </submittedName>
</protein>
<sequence>MWWLLPWLLGFPAAARSAAWTLRLLPPGDVTAAGRLHWRRTRSTSGSGRRRPGRARAAPCTSTPGPCQSLPSAVTLSCSPHHQYRGGIHGGSGSAPVSGAQQSPAEGHRLAAESLLPRTGHRQRSQCHPRIWEVTGGGGAPARYRQPVLLETGSRPEGKAEKPSPSTHRSRQDPAAFTPSAATTGVYTRSRSAPHQCPNPQFTPARDLIAQALGTSRSSPDTRNYCNLPHPVNHLQKEDVLLCFHSFNLLDSKTWARKGEFHRHQLFNQGNYIFSSV</sequence>
<dbReference type="Proteomes" id="UP001066276">
    <property type="component" value="Chromosome 10"/>
</dbReference>
<evidence type="ECO:0000256" key="2">
    <source>
        <dbReference type="SAM" id="SignalP"/>
    </source>
</evidence>
<evidence type="ECO:0000313" key="3">
    <source>
        <dbReference type="EMBL" id="KAJ1100606.1"/>
    </source>
</evidence>
<keyword evidence="4" id="KW-1185">Reference proteome</keyword>
<feature type="region of interest" description="Disordered" evidence="1">
    <location>
        <begin position="39"/>
        <end position="65"/>
    </location>
</feature>
<evidence type="ECO:0000313" key="4">
    <source>
        <dbReference type="Proteomes" id="UP001066276"/>
    </source>
</evidence>